<evidence type="ECO:0000313" key="2">
    <source>
        <dbReference type="Proteomes" id="UP001501570"/>
    </source>
</evidence>
<protein>
    <submittedName>
        <fullName evidence="1">Uncharacterized protein</fullName>
    </submittedName>
</protein>
<gene>
    <name evidence="1" type="ORF">GCM10023322_04960</name>
</gene>
<name>A0ABP9RJ03_9ACTN</name>
<proteinExistence type="predicted"/>
<comment type="caution">
    <text evidence="1">The sequence shown here is derived from an EMBL/GenBank/DDBJ whole genome shotgun (WGS) entry which is preliminary data.</text>
</comment>
<keyword evidence="2" id="KW-1185">Reference proteome</keyword>
<sequence>MLTEWAALRREVTYHPSAAIRFGPGGAPLAALREDPDFAARYLAGVSL</sequence>
<dbReference type="Proteomes" id="UP001501570">
    <property type="component" value="Unassembled WGS sequence"/>
</dbReference>
<dbReference type="RefSeq" id="WP_345625581.1">
    <property type="nucleotide sequence ID" value="NZ_BAABJQ010000001.1"/>
</dbReference>
<evidence type="ECO:0000313" key="1">
    <source>
        <dbReference type="EMBL" id="GAA5178273.1"/>
    </source>
</evidence>
<organism evidence="1 2">
    <name type="scientific">Rugosimonospora acidiphila</name>
    <dbReference type="NCBI Taxonomy" id="556531"/>
    <lineage>
        <taxon>Bacteria</taxon>
        <taxon>Bacillati</taxon>
        <taxon>Actinomycetota</taxon>
        <taxon>Actinomycetes</taxon>
        <taxon>Micromonosporales</taxon>
        <taxon>Micromonosporaceae</taxon>
        <taxon>Rugosimonospora</taxon>
    </lineage>
</organism>
<accession>A0ABP9RJ03</accession>
<dbReference type="EMBL" id="BAABJQ010000001">
    <property type="protein sequence ID" value="GAA5178273.1"/>
    <property type="molecule type" value="Genomic_DNA"/>
</dbReference>
<reference evidence="2" key="1">
    <citation type="journal article" date="2019" name="Int. J. Syst. Evol. Microbiol.">
        <title>The Global Catalogue of Microorganisms (GCM) 10K type strain sequencing project: providing services to taxonomists for standard genome sequencing and annotation.</title>
        <authorList>
            <consortium name="The Broad Institute Genomics Platform"/>
            <consortium name="The Broad Institute Genome Sequencing Center for Infectious Disease"/>
            <person name="Wu L."/>
            <person name="Ma J."/>
        </authorList>
    </citation>
    <scope>NUCLEOTIDE SEQUENCE [LARGE SCALE GENOMIC DNA]</scope>
    <source>
        <strain evidence="2">JCM 18304</strain>
    </source>
</reference>